<dbReference type="InterPro" id="IPR049012">
    <property type="entry name" value="Mutator_transp_dom"/>
</dbReference>
<organism evidence="3 4">
    <name type="scientific">Mytilus edulis</name>
    <name type="common">Blue mussel</name>
    <dbReference type="NCBI Taxonomy" id="6550"/>
    <lineage>
        <taxon>Eukaryota</taxon>
        <taxon>Metazoa</taxon>
        <taxon>Spiralia</taxon>
        <taxon>Lophotrochozoa</taxon>
        <taxon>Mollusca</taxon>
        <taxon>Bivalvia</taxon>
        <taxon>Autobranchia</taxon>
        <taxon>Pteriomorphia</taxon>
        <taxon>Mytilida</taxon>
        <taxon>Mytiloidea</taxon>
        <taxon>Mytilidae</taxon>
        <taxon>Mytilinae</taxon>
        <taxon>Mytilus</taxon>
    </lineage>
</organism>
<keyword evidence="4" id="KW-1185">Reference proteome</keyword>
<reference evidence="3" key="1">
    <citation type="submission" date="2021-03" db="EMBL/GenBank/DDBJ databases">
        <authorList>
            <person name="Bekaert M."/>
        </authorList>
    </citation>
    <scope>NUCLEOTIDE SEQUENCE</scope>
</reference>
<sequence>MFTKGYTPYSKGKKRSKKDNSPRNPGWFPVGTSGRSRSRTPIQIPDSASASTSYVRQTLQSPDCEKATGHICTLRPQANANLKIEENNALHSGMRLIDSELTTSLINTTYDKHKVESPSCPRMNVDYHAQKKWGTCWQYTLKCITCGFIGDRMKMYKEIANGKPGPNPGQPNVALASALQDCPIGNTTVQQLLAGVDTPPPCRSSMQRTSNRVAAEMVNLNKTDMAQKLELVKEENRKRGVPENEINITVDARYNSNTIVSKKKPGQNATQAFALGIETMTDRKFIVAAVVQNKMCWRGAWLRGKGFPIECPGHEECTSNLYRAAALSEYELGKEMGNQLGLQKFLVRYVTTDGDGRSARGIEDAIKALTPMWEVERLADPVHLGQSQFRASNRAQYSAGMFHGKTKEENRQLKTVFSKDIKCRCSMIINKLMEKYDKNIDDMSKDLPKVLDATLRCYDGDCTLCQEHSIVCKGDAALNWWSRSHYLSTYQITALQMDKTDKFLLQEILKMKLTKAAVESMRLYDNTNKNEGVHRAMSVNLPKNVIYSKNMEGRLASGVHRNNNMPGTSTQLKCKNLGVDLSTRSQLYLKKMDTNFKYSQDYELRPAVQERRLKQNAEKLAEHKTWREMNKKHDYYCKDQLDPQPALHFQDHDSYCKPKLNPRPAAD</sequence>
<gene>
    <name evidence="3" type="ORF">MEDL_68607</name>
</gene>
<proteinExistence type="predicted"/>
<feature type="domain" description="Mutator-like transposase" evidence="2">
    <location>
        <begin position="93"/>
        <end position="468"/>
    </location>
</feature>
<dbReference type="Proteomes" id="UP000683360">
    <property type="component" value="Unassembled WGS sequence"/>
</dbReference>
<accession>A0A8S3VS52</accession>
<dbReference type="Pfam" id="PF20700">
    <property type="entry name" value="Mutator"/>
    <property type="match status" value="1"/>
</dbReference>
<evidence type="ECO:0000313" key="3">
    <source>
        <dbReference type="EMBL" id="CAG2257332.1"/>
    </source>
</evidence>
<dbReference type="AlphaFoldDB" id="A0A8S3VS52"/>
<protein>
    <recommendedName>
        <fullName evidence="2">Mutator-like transposase domain-containing protein</fullName>
    </recommendedName>
</protein>
<evidence type="ECO:0000256" key="1">
    <source>
        <dbReference type="SAM" id="MobiDB-lite"/>
    </source>
</evidence>
<evidence type="ECO:0000259" key="2">
    <source>
        <dbReference type="Pfam" id="PF20700"/>
    </source>
</evidence>
<name>A0A8S3VS52_MYTED</name>
<evidence type="ECO:0000313" key="4">
    <source>
        <dbReference type="Proteomes" id="UP000683360"/>
    </source>
</evidence>
<dbReference type="OrthoDB" id="6094525at2759"/>
<dbReference type="EMBL" id="CAJPWZ010003325">
    <property type="protein sequence ID" value="CAG2257332.1"/>
    <property type="molecule type" value="Genomic_DNA"/>
</dbReference>
<comment type="caution">
    <text evidence="3">The sequence shown here is derived from an EMBL/GenBank/DDBJ whole genome shotgun (WGS) entry which is preliminary data.</text>
</comment>
<feature type="compositionally biased region" description="Polar residues" evidence="1">
    <location>
        <begin position="33"/>
        <end position="53"/>
    </location>
</feature>
<feature type="region of interest" description="Disordered" evidence="1">
    <location>
        <begin position="1"/>
        <end position="53"/>
    </location>
</feature>